<gene>
    <name evidence="7" type="ORF">GCM10008905_05760</name>
</gene>
<dbReference type="InterPro" id="IPR007422">
    <property type="entry name" value="Peptidase_Prp"/>
</dbReference>
<dbReference type="RefSeq" id="WP_343766404.1">
    <property type="nucleotide sequence ID" value="NZ_BAAACF010000001.1"/>
</dbReference>
<evidence type="ECO:0000256" key="2">
    <source>
        <dbReference type="ARBA" id="ARBA00022670"/>
    </source>
</evidence>
<dbReference type="PANTHER" id="PTHR39178">
    <property type="entry name" value="HYPOTHETICAL RIBOSOME-ASSOCIATED PROTEIN"/>
    <property type="match status" value="1"/>
</dbReference>
<dbReference type="CDD" id="cd16332">
    <property type="entry name" value="Prp-like"/>
    <property type="match status" value="1"/>
</dbReference>
<keyword evidence="8" id="KW-1185">Reference proteome</keyword>
<dbReference type="InterPro" id="IPR036764">
    <property type="entry name" value="Peptidase_Prp_sf"/>
</dbReference>
<evidence type="ECO:0000256" key="1">
    <source>
        <dbReference type="ARBA" id="ARBA00022517"/>
    </source>
</evidence>
<dbReference type="GO" id="GO:0006508">
    <property type="term" value="P:proteolysis"/>
    <property type="evidence" value="ECO:0007669"/>
    <property type="project" value="UniProtKB-KW"/>
</dbReference>
<dbReference type="NCBIfam" id="NF011127">
    <property type="entry name" value="PRK14553.1-7"/>
    <property type="match status" value="1"/>
</dbReference>
<comment type="caution">
    <text evidence="7">The sequence shown here is derived from an EMBL/GenBank/DDBJ whole genome shotgun (WGS) entry which is preliminary data.</text>
</comment>
<keyword evidence="1" id="KW-0690">Ribosome biogenesis</keyword>
<evidence type="ECO:0000256" key="5">
    <source>
        <dbReference type="ARBA" id="ARBA00044503"/>
    </source>
</evidence>
<evidence type="ECO:0000313" key="8">
    <source>
        <dbReference type="Proteomes" id="UP001500339"/>
    </source>
</evidence>
<sequence>MIKAVFEKRKGCIVSFDIKGHANSVSEGYDLVCAAVSAISITMANGITEVAKVNADIQTIDGFLSCNLKKLSSEQIHKCQLLLETMLIGLRSIEKSYGKYIKVLVEEVE</sequence>
<dbReference type="GO" id="GO:0008233">
    <property type="term" value="F:peptidase activity"/>
    <property type="evidence" value="ECO:0007669"/>
    <property type="project" value="UniProtKB-KW"/>
</dbReference>
<accession>A0ABN1IPW5</accession>
<proteinExistence type="inferred from homology"/>
<comment type="similarity">
    <text evidence="5">Belongs to the Prp family.</text>
</comment>
<dbReference type="Pfam" id="PF04327">
    <property type="entry name" value="Peptidase_Prp"/>
    <property type="match status" value="1"/>
</dbReference>
<evidence type="ECO:0000256" key="4">
    <source>
        <dbReference type="ARBA" id="ARBA00022807"/>
    </source>
</evidence>
<evidence type="ECO:0000256" key="6">
    <source>
        <dbReference type="ARBA" id="ARBA00044538"/>
    </source>
</evidence>
<evidence type="ECO:0000256" key="3">
    <source>
        <dbReference type="ARBA" id="ARBA00022801"/>
    </source>
</evidence>
<dbReference type="PANTHER" id="PTHR39178:SF1">
    <property type="entry name" value="RIBOSOMAL-PROCESSING CYSTEINE PROTEASE PRP"/>
    <property type="match status" value="1"/>
</dbReference>
<dbReference type="Proteomes" id="UP001500339">
    <property type="component" value="Unassembled WGS sequence"/>
</dbReference>
<dbReference type="EMBL" id="BAAACF010000001">
    <property type="protein sequence ID" value="GAA0718678.1"/>
    <property type="molecule type" value="Genomic_DNA"/>
</dbReference>
<evidence type="ECO:0000313" key="7">
    <source>
        <dbReference type="EMBL" id="GAA0718678.1"/>
    </source>
</evidence>
<dbReference type="SUPFAM" id="SSF118010">
    <property type="entry name" value="TM1457-like"/>
    <property type="match status" value="1"/>
</dbReference>
<name>A0ABN1IPW5_9CLOT</name>
<keyword evidence="3" id="KW-0378">Hydrolase</keyword>
<organism evidence="7 8">
    <name type="scientific">Clostridium malenominatum</name>
    <dbReference type="NCBI Taxonomy" id="1539"/>
    <lineage>
        <taxon>Bacteria</taxon>
        <taxon>Bacillati</taxon>
        <taxon>Bacillota</taxon>
        <taxon>Clostridia</taxon>
        <taxon>Eubacteriales</taxon>
        <taxon>Clostridiaceae</taxon>
        <taxon>Clostridium</taxon>
    </lineage>
</organism>
<dbReference type="Gene3D" id="3.30.70.1490">
    <property type="entry name" value="Cysteine protease Prp"/>
    <property type="match status" value="1"/>
</dbReference>
<keyword evidence="2 7" id="KW-0645">Protease</keyword>
<protein>
    <recommendedName>
        <fullName evidence="6">Ribosomal processing cysteine protease Prp</fullName>
    </recommendedName>
</protein>
<keyword evidence="4" id="KW-0788">Thiol protease</keyword>
<reference evidence="7 8" key="1">
    <citation type="journal article" date="2019" name="Int. J. Syst. Evol. Microbiol.">
        <title>The Global Catalogue of Microorganisms (GCM) 10K type strain sequencing project: providing services to taxonomists for standard genome sequencing and annotation.</title>
        <authorList>
            <consortium name="The Broad Institute Genomics Platform"/>
            <consortium name="The Broad Institute Genome Sequencing Center for Infectious Disease"/>
            <person name="Wu L."/>
            <person name="Ma J."/>
        </authorList>
    </citation>
    <scope>NUCLEOTIDE SEQUENCE [LARGE SCALE GENOMIC DNA]</scope>
    <source>
        <strain evidence="7 8">JCM 1405</strain>
    </source>
</reference>